<keyword evidence="2" id="KW-1185">Reference proteome</keyword>
<proteinExistence type="predicted"/>
<evidence type="ECO:0000313" key="1">
    <source>
        <dbReference type="EMBL" id="OCK73191.1"/>
    </source>
</evidence>
<evidence type="ECO:0000313" key="2">
    <source>
        <dbReference type="Proteomes" id="UP000250266"/>
    </source>
</evidence>
<dbReference type="Proteomes" id="UP000250266">
    <property type="component" value="Unassembled WGS sequence"/>
</dbReference>
<feature type="non-terminal residue" evidence="1">
    <location>
        <position position="1"/>
    </location>
</feature>
<dbReference type="EMBL" id="KV745906">
    <property type="protein sequence ID" value="OCK73191.1"/>
    <property type="molecule type" value="Genomic_DNA"/>
</dbReference>
<name>A0A8E2DWV0_9PEZI</name>
<dbReference type="InterPro" id="IPR052350">
    <property type="entry name" value="Metallo-dep_Lactonases"/>
</dbReference>
<accession>A0A8E2DWV0</accession>
<organism evidence="1 2">
    <name type="scientific">Lepidopterella palustris CBS 459.81</name>
    <dbReference type="NCBI Taxonomy" id="1314670"/>
    <lineage>
        <taxon>Eukaryota</taxon>
        <taxon>Fungi</taxon>
        <taxon>Dikarya</taxon>
        <taxon>Ascomycota</taxon>
        <taxon>Pezizomycotina</taxon>
        <taxon>Dothideomycetes</taxon>
        <taxon>Pleosporomycetidae</taxon>
        <taxon>Mytilinidiales</taxon>
        <taxon>Argynnaceae</taxon>
        <taxon>Lepidopterella</taxon>
    </lineage>
</organism>
<dbReference type="PANTHER" id="PTHR43569:SF2">
    <property type="entry name" value="AMIDOHYDROLASE-RELATED DOMAIN-CONTAINING PROTEIN"/>
    <property type="match status" value="1"/>
</dbReference>
<protein>
    <submittedName>
        <fullName evidence="1">Uncharacterized protein</fullName>
    </submittedName>
</protein>
<dbReference type="OrthoDB" id="2135488at2759"/>
<dbReference type="PANTHER" id="PTHR43569">
    <property type="entry name" value="AMIDOHYDROLASE"/>
    <property type="match status" value="1"/>
</dbReference>
<reference evidence="1 2" key="1">
    <citation type="journal article" date="2016" name="Nat. Commun.">
        <title>Ectomycorrhizal ecology is imprinted in the genome of the dominant symbiotic fungus Cenococcum geophilum.</title>
        <authorList>
            <consortium name="DOE Joint Genome Institute"/>
            <person name="Peter M."/>
            <person name="Kohler A."/>
            <person name="Ohm R.A."/>
            <person name="Kuo A."/>
            <person name="Krutzmann J."/>
            <person name="Morin E."/>
            <person name="Arend M."/>
            <person name="Barry K.W."/>
            <person name="Binder M."/>
            <person name="Choi C."/>
            <person name="Clum A."/>
            <person name="Copeland A."/>
            <person name="Grisel N."/>
            <person name="Haridas S."/>
            <person name="Kipfer T."/>
            <person name="LaButti K."/>
            <person name="Lindquist E."/>
            <person name="Lipzen A."/>
            <person name="Maire R."/>
            <person name="Meier B."/>
            <person name="Mihaltcheva S."/>
            <person name="Molinier V."/>
            <person name="Murat C."/>
            <person name="Poggeler S."/>
            <person name="Quandt C.A."/>
            <person name="Sperisen C."/>
            <person name="Tritt A."/>
            <person name="Tisserant E."/>
            <person name="Crous P.W."/>
            <person name="Henrissat B."/>
            <person name="Nehls U."/>
            <person name="Egli S."/>
            <person name="Spatafora J.W."/>
            <person name="Grigoriev I.V."/>
            <person name="Martin F.M."/>
        </authorList>
    </citation>
    <scope>NUCLEOTIDE SEQUENCE [LARGE SCALE GENOMIC DNA]</scope>
    <source>
        <strain evidence="1 2">CBS 459.81</strain>
    </source>
</reference>
<gene>
    <name evidence="1" type="ORF">K432DRAFT_313467</name>
</gene>
<dbReference type="AlphaFoldDB" id="A0A8E2DWV0"/>
<dbReference type="Gene3D" id="3.20.20.140">
    <property type="entry name" value="Metal-dependent hydrolases"/>
    <property type="match status" value="1"/>
</dbReference>
<sequence length="76" mass="9075">IEDVVQCIKRWTAEVFSIFSSKRVLRVSNWPVCNVLGGRWASKSWIFITETLFEKTELSEAEREGIWWRNTKEYFS</sequence>